<dbReference type="RefSeq" id="XP_041286738.1">
    <property type="nucleotide sequence ID" value="XM_041431904.1"/>
</dbReference>
<proteinExistence type="predicted"/>
<feature type="compositionally biased region" description="Polar residues" evidence="1">
    <location>
        <begin position="349"/>
        <end position="395"/>
    </location>
</feature>
<dbReference type="GeneID" id="64694163"/>
<dbReference type="PANTHER" id="PTHR47642">
    <property type="entry name" value="ATP-DEPENDENT DNA HELICASE"/>
    <property type="match status" value="1"/>
</dbReference>
<evidence type="ECO:0000256" key="1">
    <source>
        <dbReference type="SAM" id="MobiDB-lite"/>
    </source>
</evidence>
<sequence>MYSYKLVKELTPSTSHTIRRQTALYGAFLWRQIDTVVELKKNWRAHEDPMFVALLERVRKGVAHRVPVPGVVLSDYDILKTRLLSHLKDHSPGEYEKFRDAPIVVTCKSLRDALNESKTRQFAVNTNQRFVLYHARDKVSGKCIRNDQQERLWQLTTTDTNDSLGRLPLIPGMPVMITENTATSHKVVNGSKGTLKSLKYEVDESGVRFAACAFVEIPGSALRIEGLDVLTIPIFPSAISFSYIGNGKKFTVRQTQLPLLPGWAFTDFKVQGGFLPKVVIDLSCAKSLQSIYVMLSWALQLDGIAILRWFSSRWLNSELQADTRTEMKRLTNLDEKTKLCYIERHRKTQSTSTNSTQEAVTTGSTASPPSHNSCLQSTILSHESSPNREISSAYSLESRRRRNIDSRDQLCFEGTADIV</sequence>
<protein>
    <submittedName>
        <fullName evidence="2">Uncharacterized protein</fullName>
    </submittedName>
</protein>
<gene>
    <name evidence="2" type="ORF">F5147DRAFT_586032</name>
</gene>
<keyword evidence="3" id="KW-1185">Reference proteome</keyword>
<comment type="caution">
    <text evidence="2">The sequence shown here is derived from an EMBL/GenBank/DDBJ whole genome shotgun (WGS) entry which is preliminary data.</text>
</comment>
<feature type="region of interest" description="Disordered" evidence="1">
    <location>
        <begin position="347"/>
        <end position="398"/>
    </location>
</feature>
<reference evidence="2" key="1">
    <citation type="journal article" date="2020" name="New Phytol.">
        <title>Comparative genomics reveals dynamic genome evolution in host specialist ectomycorrhizal fungi.</title>
        <authorList>
            <person name="Lofgren L.A."/>
            <person name="Nguyen N.H."/>
            <person name="Vilgalys R."/>
            <person name="Ruytinx J."/>
            <person name="Liao H.L."/>
            <person name="Branco S."/>
            <person name="Kuo A."/>
            <person name="LaButti K."/>
            <person name="Lipzen A."/>
            <person name="Andreopoulos W."/>
            <person name="Pangilinan J."/>
            <person name="Riley R."/>
            <person name="Hundley H."/>
            <person name="Na H."/>
            <person name="Barry K."/>
            <person name="Grigoriev I.V."/>
            <person name="Stajich J.E."/>
            <person name="Kennedy P.G."/>
        </authorList>
    </citation>
    <scope>NUCLEOTIDE SEQUENCE</scope>
    <source>
        <strain evidence="2">FC423</strain>
    </source>
</reference>
<dbReference type="InterPro" id="IPR051055">
    <property type="entry name" value="PIF1_helicase"/>
</dbReference>
<evidence type="ECO:0000313" key="2">
    <source>
        <dbReference type="EMBL" id="KAG2091993.1"/>
    </source>
</evidence>
<dbReference type="Proteomes" id="UP000823399">
    <property type="component" value="Unassembled WGS sequence"/>
</dbReference>
<dbReference type="SUPFAM" id="SSF52540">
    <property type="entry name" value="P-loop containing nucleoside triphosphate hydrolases"/>
    <property type="match status" value="1"/>
</dbReference>
<dbReference type="InterPro" id="IPR027417">
    <property type="entry name" value="P-loop_NTPase"/>
</dbReference>
<dbReference type="EMBL" id="JABBWM010000093">
    <property type="protein sequence ID" value="KAG2091993.1"/>
    <property type="molecule type" value="Genomic_DNA"/>
</dbReference>
<organism evidence="2 3">
    <name type="scientific">Suillus discolor</name>
    <dbReference type="NCBI Taxonomy" id="1912936"/>
    <lineage>
        <taxon>Eukaryota</taxon>
        <taxon>Fungi</taxon>
        <taxon>Dikarya</taxon>
        <taxon>Basidiomycota</taxon>
        <taxon>Agaricomycotina</taxon>
        <taxon>Agaricomycetes</taxon>
        <taxon>Agaricomycetidae</taxon>
        <taxon>Boletales</taxon>
        <taxon>Suillineae</taxon>
        <taxon>Suillaceae</taxon>
        <taxon>Suillus</taxon>
    </lineage>
</organism>
<dbReference type="AlphaFoldDB" id="A0A9P7JNK2"/>
<dbReference type="OrthoDB" id="432234at2759"/>
<accession>A0A9P7JNK2</accession>
<evidence type="ECO:0000313" key="3">
    <source>
        <dbReference type="Proteomes" id="UP000823399"/>
    </source>
</evidence>
<name>A0A9P7JNK2_9AGAM</name>